<accession>A0A0A2US52</accession>
<evidence type="ECO:0000313" key="2">
    <source>
        <dbReference type="Proteomes" id="UP000030153"/>
    </source>
</evidence>
<name>A0A0A2US52_9BACI</name>
<dbReference type="Proteomes" id="UP000030153">
    <property type="component" value="Unassembled WGS sequence"/>
</dbReference>
<gene>
    <name evidence="1" type="ORF">N780_17300</name>
</gene>
<comment type="caution">
    <text evidence="1">The sequence shown here is derived from an EMBL/GenBank/DDBJ whole genome shotgun (WGS) entry which is preliminary data.</text>
</comment>
<proteinExistence type="predicted"/>
<organism evidence="1 2">
    <name type="scientific">Pontibacillus chungwhensis BH030062</name>
    <dbReference type="NCBI Taxonomy" id="1385513"/>
    <lineage>
        <taxon>Bacteria</taxon>
        <taxon>Bacillati</taxon>
        <taxon>Bacillota</taxon>
        <taxon>Bacilli</taxon>
        <taxon>Bacillales</taxon>
        <taxon>Bacillaceae</taxon>
        <taxon>Pontibacillus</taxon>
    </lineage>
</organism>
<reference evidence="1 2" key="1">
    <citation type="submission" date="2013-08" db="EMBL/GenBank/DDBJ databases">
        <title>Genome of Pontibacillus chungwhensis.</title>
        <authorList>
            <person name="Wang Q."/>
            <person name="Wang G."/>
        </authorList>
    </citation>
    <scope>NUCLEOTIDE SEQUENCE [LARGE SCALE GENOMIC DNA]</scope>
    <source>
        <strain evidence="1 2">BH030062</strain>
    </source>
</reference>
<dbReference type="EMBL" id="AVBG01000008">
    <property type="protein sequence ID" value="KGP91137.1"/>
    <property type="molecule type" value="Genomic_DNA"/>
</dbReference>
<keyword evidence="2" id="KW-1185">Reference proteome</keyword>
<sequence length="78" mass="9164">MDYYNNLMGKAQQQNDNNVIAILTRMLHAFYNVGKIEKRTLLEDLFLYFSAFEAERMFPLTLVERKVALETTRFPVGN</sequence>
<evidence type="ECO:0000313" key="1">
    <source>
        <dbReference type="EMBL" id="KGP91137.1"/>
    </source>
</evidence>
<protein>
    <submittedName>
        <fullName evidence="1">Uncharacterized protein</fullName>
    </submittedName>
</protein>
<dbReference type="STRING" id="1385513.N780_17300"/>
<dbReference type="AlphaFoldDB" id="A0A0A2US52"/>